<reference evidence="2 3" key="1">
    <citation type="submission" date="2020-12" db="EMBL/GenBank/DDBJ databases">
        <title>WGS of Legionella: environmental sample.</title>
        <authorList>
            <person name="Cristino S."/>
            <person name="Girolamini L."/>
            <person name="Salaris S."/>
            <person name="Pascale M.R."/>
            <person name="Mazzotta M."/>
            <person name="Orsini M."/>
            <person name="Grottola A."/>
        </authorList>
    </citation>
    <scope>NUCLEOTIDE SEQUENCE [LARGE SCALE GENOMIC DNA]</scope>
    <source>
        <strain evidence="2 3">30cs62</strain>
    </source>
</reference>
<organism evidence="2 3">
    <name type="scientific">Legionella bononiensis</name>
    <dbReference type="NCBI Taxonomy" id="2793102"/>
    <lineage>
        <taxon>Bacteria</taxon>
        <taxon>Pseudomonadati</taxon>
        <taxon>Pseudomonadota</taxon>
        <taxon>Gammaproteobacteria</taxon>
        <taxon>Legionellales</taxon>
        <taxon>Legionellaceae</taxon>
        <taxon>Legionella</taxon>
    </lineage>
</organism>
<dbReference type="EMBL" id="JADWVN010000003">
    <property type="protein sequence ID" value="MBL7525156.1"/>
    <property type="molecule type" value="Genomic_DNA"/>
</dbReference>
<comment type="caution">
    <text evidence="2">The sequence shown here is derived from an EMBL/GenBank/DDBJ whole genome shotgun (WGS) entry which is preliminary data.</text>
</comment>
<feature type="transmembrane region" description="Helical" evidence="1">
    <location>
        <begin position="55"/>
        <end position="75"/>
    </location>
</feature>
<evidence type="ECO:0000313" key="3">
    <source>
        <dbReference type="Proteomes" id="UP000809910"/>
    </source>
</evidence>
<proteinExistence type="predicted"/>
<feature type="transmembrane region" description="Helical" evidence="1">
    <location>
        <begin position="200"/>
        <end position="222"/>
    </location>
</feature>
<keyword evidence="3" id="KW-1185">Reference proteome</keyword>
<protein>
    <recommendedName>
        <fullName evidence="4">Transmembrane protein</fullName>
    </recommendedName>
</protein>
<evidence type="ECO:0008006" key="4">
    <source>
        <dbReference type="Google" id="ProtNLM"/>
    </source>
</evidence>
<evidence type="ECO:0000256" key="1">
    <source>
        <dbReference type="SAM" id="Phobius"/>
    </source>
</evidence>
<feature type="transmembrane region" description="Helical" evidence="1">
    <location>
        <begin position="329"/>
        <end position="350"/>
    </location>
</feature>
<dbReference type="Proteomes" id="UP000809910">
    <property type="component" value="Unassembled WGS sequence"/>
</dbReference>
<keyword evidence="1" id="KW-0812">Transmembrane</keyword>
<keyword evidence="1" id="KW-0472">Membrane</keyword>
<accession>A0ABS1W720</accession>
<keyword evidence="1" id="KW-1133">Transmembrane helix</keyword>
<dbReference type="RefSeq" id="WP_203112371.1">
    <property type="nucleotide sequence ID" value="NZ_JADOBG010000022.1"/>
</dbReference>
<feature type="transmembrane region" description="Helical" evidence="1">
    <location>
        <begin position="301"/>
        <end position="322"/>
    </location>
</feature>
<evidence type="ECO:0000313" key="2">
    <source>
        <dbReference type="EMBL" id="MBL7525156.1"/>
    </source>
</evidence>
<feature type="transmembrane region" description="Helical" evidence="1">
    <location>
        <begin position="234"/>
        <end position="256"/>
    </location>
</feature>
<sequence>MTTKKGIYIFTTIGLLLGITIDLLIRNTSTTVFYYSLTTLFCLLYAFAYNEKNQIRLAVTSLFVALFLSLPLIPLKIDLSNNHYLHLFTFLLGFPFFVYVTHSFHYAYQHDNTWRIQYSSLFAAVWNTLPLIFVASIFCSLTNMIMMLGAVLFKTVGSDFLWNLYFNNHHFNLISNTTVFFIGLSIGQEQIKLIYNLRFLLLRIMYYLFPFLALHSIIYFVMYNIHNFYGEKVFISSIIVLLPLSSLGIIFFNACYQDGTNEIKYPAWIKFFLRVYRVVLFILFLILTYKVLKEYSLDSNLLIYLLVGLLFSINYAITAWFSVEKEKKWIYIGNIGTAILFIIALFLFNIPYMPVDFTLGGGHTPFVPMSTVFGAGHS</sequence>
<feature type="transmembrane region" description="Helical" evidence="1">
    <location>
        <begin position="6"/>
        <end position="25"/>
    </location>
</feature>
<feature type="transmembrane region" description="Helical" evidence="1">
    <location>
        <begin position="87"/>
        <end position="108"/>
    </location>
</feature>
<feature type="transmembrane region" description="Helical" evidence="1">
    <location>
        <begin position="32"/>
        <end position="49"/>
    </location>
</feature>
<feature type="transmembrane region" description="Helical" evidence="1">
    <location>
        <begin position="128"/>
        <end position="153"/>
    </location>
</feature>
<feature type="transmembrane region" description="Helical" evidence="1">
    <location>
        <begin position="268"/>
        <end position="289"/>
    </location>
</feature>
<gene>
    <name evidence="2" type="ORF">I5282_01055</name>
</gene>
<name>A0ABS1W720_9GAMM</name>